<dbReference type="Proteomes" id="UP000887580">
    <property type="component" value="Unplaced"/>
</dbReference>
<protein>
    <submittedName>
        <fullName evidence="2">Uncharacterized protein</fullName>
    </submittedName>
</protein>
<evidence type="ECO:0000313" key="2">
    <source>
        <dbReference type="WBParaSite" id="PS1159_v2.g12701.t1"/>
    </source>
</evidence>
<accession>A0AC35F0Z4</accession>
<proteinExistence type="predicted"/>
<reference evidence="2" key="1">
    <citation type="submission" date="2022-11" db="UniProtKB">
        <authorList>
            <consortium name="WormBaseParasite"/>
        </authorList>
    </citation>
    <scope>IDENTIFICATION</scope>
</reference>
<sequence>MYGRGGGRAPAQYSNSRYEDMNSDRQDRSQQSWNAQSTANEYGRRSSPSRDFNRRPPPSSSSAAATNRDDTYGRRPPPGSNDLRQSSENRDAVYERHERMRRFDDALNAPDYRDFSRTNDSRGAPPASDRLERPPPRNNPYSQNTEFSNDVRQTRNNPPPRIIHAESPNERNEDIGGRSPNGPPPPARSGFSLPPVRGAMHSSAGSGPPPRSPYDTSENIRFSRDLRPNNFERSGYDSAAPQRGGYGNDERSGRPAPATFDGGRDGYASQRPARNEMDDRDPYNDRGGYSRNQEPARGAPPAPGGYGGGYSSRDQDNVRAPPPTRGGYGAAGQDEGPASRGRDNYGRDAPD</sequence>
<evidence type="ECO:0000313" key="1">
    <source>
        <dbReference type="Proteomes" id="UP000887580"/>
    </source>
</evidence>
<dbReference type="WBParaSite" id="PS1159_v2.g12701.t1">
    <property type="protein sequence ID" value="PS1159_v2.g12701.t1"/>
    <property type="gene ID" value="PS1159_v2.g12701"/>
</dbReference>
<name>A0AC35F0Z4_9BILA</name>
<organism evidence="1 2">
    <name type="scientific">Panagrolaimus sp. PS1159</name>
    <dbReference type="NCBI Taxonomy" id="55785"/>
    <lineage>
        <taxon>Eukaryota</taxon>
        <taxon>Metazoa</taxon>
        <taxon>Ecdysozoa</taxon>
        <taxon>Nematoda</taxon>
        <taxon>Chromadorea</taxon>
        <taxon>Rhabditida</taxon>
        <taxon>Tylenchina</taxon>
        <taxon>Panagrolaimomorpha</taxon>
        <taxon>Panagrolaimoidea</taxon>
        <taxon>Panagrolaimidae</taxon>
        <taxon>Panagrolaimus</taxon>
    </lineage>
</organism>